<feature type="transmembrane region" description="Helical" evidence="6">
    <location>
        <begin position="284"/>
        <end position="303"/>
    </location>
</feature>
<feature type="transmembrane region" description="Helical" evidence="6">
    <location>
        <begin position="107"/>
        <end position="127"/>
    </location>
</feature>
<feature type="transmembrane region" description="Helical" evidence="6">
    <location>
        <begin position="77"/>
        <end position="95"/>
    </location>
</feature>
<dbReference type="Proteomes" id="UP000603602">
    <property type="component" value="Unassembled WGS sequence"/>
</dbReference>
<dbReference type="RefSeq" id="WP_187716357.1">
    <property type="nucleotide sequence ID" value="NZ_JACTAH010000001.1"/>
</dbReference>
<reference evidence="9" key="1">
    <citation type="submission" date="2023-07" db="EMBL/GenBank/DDBJ databases">
        <title>Thauera sp. CAU 1555 isolated from sand of Yaerae Beach.</title>
        <authorList>
            <person name="Kim W."/>
        </authorList>
    </citation>
    <scope>NUCLEOTIDE SEQUENCE [LARGE SCALE GENOMIC DNA]</scope>
    <source>
        <strain evidence="9">CAU 1555</strain>
    </source>
</reference>
<evidence type="ECO:0000256" key="4">
    <source>
        <dbReference type="ARBA" id="ARBA00022989"/>
    </source>
</evidence>
<feature type="transmembrane region" description="Helical" evidence="6">
    <location>
        <begin position="386"/>
        <end position="405"/>
    </location>
</feature>
<feature type="transmembrane region" description="Helical" evidence="6">
    <location>
        <begin position="139"/>
        <end position="160"/>
    </location>
</feature>
<evidence type="ECO:0000259" key="7">
    <source>
        <dbReference type="PROSITE" id="PS50850"/>
    </source>
</evidence>
<dbReference type="PANTHER" id="PTHR43124">
    <property type="entry name" value="PURINE EFFLUX PUMP PBUE"/>
    <property type="match status" value="1"/>
</dbReference>
<feature type="transmembrane region" description="Helical" evidence="6">
    <location>
        <begin position="36"/>
        <end position="57"/>
    </location>
</feature>
<dbReference type="InterPro" id="IPR011701">
    <property type="entry name" value="MFS"/>
</dbReference>
<feature type="transmembrane region" description="Helical" evidence="6">
    <location>
        <begin position="220"/>
        <end position="241"/>
    </location>
</feature>
<dbReference type="InterPro" id="IPR020846">
    <property type="entry name" value="MFS_dom"/>
</dbReference>
<sequence>MQVPATGRGLAMAVVIAAYVMSFFHRFAPAGIAQDLALAFQTSAASLGVLAATYFYVYTIMQVPTGILVDTLGPRRILLIGGLIASGGSLLFGLAPDLDVALVGRTLIGLGVSVVFIAMLKLIAVWFDERRFATMVGVAMLLGNLGSMLAGTPLASLAQVTSWRGVFFAAAVISALLAVACWVFIKDGRSAEAPRPRFDRTVVLNGLLGVLKNRATWPAVWVNFGLAGSFFAFAGLWATPYLVQVHGLTRVEAASHLSLFFAGFAIGCLAIGTLSDRIGRRKPVLIAASLAYCLLWLVWLSALRMPVGLSYALFALMGFTTSSFSLTWACAKEVNPPQLSGMSTSVTNMGGFLAGALLQPAVGLVMDLNWDGTMVDGVRIYSVDTFRLGIGLLFGAGLFGALWSFRVRETGCRNVWQEVRPAG</sequence>
<evidence type="ECO:0000256" key="3">
    <source>
        <dbReference type="ARBA" id="ARBA00022692"/>
    </source>
</evidence>
<comment type="subcellular location">
    <subcellularLocation>
        <location evidence="1">Cell membrane</location>
        <topology evidence="1">Multi-pass membrane protein</topology>
    </subcellularLocation>
</comment>
<dbReference type="EMBL" id="JACYTO010000001">
    <property type="protein sequence ID" value="MBD8501505.1"/>
    <property type="molecule type" value="Genomic_DNA"/>
</dbReference>
<dbReference type="InterPro" id="IPR036259">
    <property type="entry name" value="MFS_trans_sf"/>
</dbReference>
<proteinExistence type="predicted"/>
<comment type="caution">
    <text evidence="8">The sequence shown here is derived from an EMBL/GenBank/DDBJ whole genome shotgun (WGS) entry which is preliminary data.</text>
</comment>
<keyword evidence="4 6" id="KW-1133">Transmembrane helix</keyword>
<keyword evidence="3 6" id="KW-0812">Transmembrane</keyword>
<dbReference type="PROSITE" id="PS50850">
    <property type="entry name" value="MFS"/>
    <property type="match status" value="1"/>
</dbReference>
<feature type="transmembrane region" description="Helical" evidence="6">
    <location>
        <begin position="309"/>
        <end position="331"/>
    </location>
</feature>
<evidence type="ECO:0000256" key="2">
    <source>
        <dbReference type="ARBA" id="ARBA00022475"/>
    </source>
</evidence>
<accession>A0ABR9B558</accession>
<dbReference type="Gene3D" id="1.20.1250.20">
    <property type="entry name" value="MFS general substrate transporter like domains"/>
    <property type="match status" value="2"/>
</dbReference>
<dbReference type="Pfam" id="PF07690">
    <property type="entry name" value="MFS_1"/>
    <property type="match status" value="1"/>
</dbReference>
<organism evidence="8 9">
    <name type="scientific">Thauera sedimentorum</name>
    <dbReference type="NCBI Taxonomy" id="2767595"/>
    <lineage>
        <taxon>Bacteria</taxon>
        <taxon>Pseudomonadati</taxon>
        <taxon>Pseudomonadota</taxon>
        <taxon>Betaproteobacteria</taxon>
        <taxon>Rhodocyclales</taxon>
        <taxon>Zoogloeaceae</taxon>
        <taxon>Thauera</taxon>
    </lineage>
</organism>
<dbReference type="SUPFAM" id="SSF103473">
    <property type="entry name" value="MFS general substrate transporter"/>
    <property type="match status" value="1"/>
</dbReference>
<feature type="transmembrane region" description="Helical" evidence="6">
    <location>
        <begin position="253"/>
        <end position="272"/>
    </location>
</feature>
<protein>
    <submittedName>
        <fullName evidence="8">MFS transporter</fullName>
    </submittedName>
</protein>
<gene>
    <name evidence="8" type="ORF">IFO67_01260</name>
</gene>
<feature type="domain" description="Major facilitator superfamily (MFS) profile" evidence="7">
    <location>
        <begin position="11"/>
        <end position="408"/>
    </location>
</feature>
<dbReference type="PANTHER" id="PTHR43124:SF3">
    <property type="entry name" value="CHLORAMPHENICOL EFFLUX PUMP RV0191"/>
    <property type="match status" value="1"/>
</dbReference>
<dbReference type="InterPro" id="IPR050189">
    <property type="entry name" value="MFS_Efflux_Transporters"/>
</dbReference>
<keyword evidence="9" id="KW-1185">Reference proteome</keyword>
<feature type="transmembrane region" description="Helical" evidence="6">
    <location>
        <begin position="7"/>
        <end position="24"/>
    </location>
</feature>
<evidence type="ECO:0000256" key="5">
    <source>
        <dbReference type="ARBA" id="ARBA00023136"/>
    </source>
</evidence>
<evidence type="ECO:0000256" key="1">
    <source>
        <dbReference type="ARBA" id="ARBA00004651"/>
    </source>
</evidence>
<dbReference type="InterPro" id="IPR005829">
    <property type="entry name" value="Sugar_transporter_CS"/>
</dbReference>
<keyword evidence="5 6" id="KW-0472">Membrane</keyword>
<dbReference type="PROSITE" id="PS00216">
    <property type="entry name" value="SUGAR_TRANSPORT_1"/>
    <property type="match status" value="1"/>
</dbReference>
<keyword evidence="2" id="KW-1003">Cell membrane</keyword>
<feature type="transmembrane region" description="Helical" evidence="6">
    <location>
        <begin position="343"/>
        <end position="366"/>
    </location>
</feature>
<feature type="transmembrane region" description="Helical" evidence="6">
    <location>
        <begin position="166"/>
        <end position="185"/>
    </location>
</feature>
<evidence type="ECO:0000313" key="8">
    <source>
        <dbReference type="EMBL" id="MBD8501505.1"/>
    </source>
</evidence>
<evidence type="ECO:0000256" key="6">
    <source>
        <dbReference type="SAM" id="Phobius"/>
    </source>
</evidence>
<name>A0ABR9B558_9RHOO</name>
<evidence type="ECO:0000313" key="9">
    <source>
        <dbReference type="Proteomes" id="UP000603602"/>
    </source>
</evidence>